<feature type="compositionally biased region" description="Polar residues" evidence="1">
    <location>
        <begin position="211"/>
        <end position="223"/>
    </location>
</feature>
<dbReference type="AlphaFoldDB" id="A0A9W3A538"/>
<name>A0A9W3A538_BIOGL</name>
<evidence type="ECO:0000313" key="2">
    <source>
        <dbReference type="Proteomes" id="UP001165740"/>
    </source>
</evidence>
<sequence length="467" mass="53024">MATVTPTKRNFYVVITSPISPPEKTSKRTSDEHYDTSSKRHCLENSYGHLHAACSSNTPKTTTYQQPHFQRNLWPGSSDVHNNFSSMLDTHGVQRSHMMSIPPRHSDFSQEISVPFTQAPLTQEMSVSPRNRQFSQQMSIAPVESSILKKAIVSQQMSVSVQDNFSPPMPGPLFNRSWPYLQENVAQQISMQPVKTNAGNQLSVPRVQPNYSHQSSLISQQKKILSAKRTKSSKQKSVELSKHKDVFPQEIVIPTEVEHDKVSKNISCLDMISKNIPQAYFDQNDESLKAQETQQIQPDANISQMLSEPLKHGNLHDVIHIEESSLIDTSLLEWGIEEFNIDLASELEQWCQNTRHGIINDQKESFHQQNKWDQTKDTHSSSSIPQTVECQLFKGSINEDYTVSRPDSQQINVLEFDQISSPFDRDMPKSNACKNNNDSAYCSTSPSINSNEDIDWEELYDTILSLN</sequence>
<dbReference type="GeneID" id="106050866"/>
<feature type="compositionally biased region" description="Basic residues" evidence="1">
    <location>
        <begin position="225"/>
        <end position="234"/>
    </location>
</feature>
<gene>
    <name evidence="3" type="primary">LOC106050866</name>
</gene>
<evidence type="ECO:0000256" key="1">
    <source>
        <dbReference type="SAM" id="MobiDB-lite"/>
    </source>
</evidence>
<dbReference type="Proteomes" id="UP001165740">
    <property type="component" value="Chromosome 4"/>
</dbReference>
<feature type="region of interest" description="Disordered" evidence="1">
    <location>
        <begin position="211"/>
        <end position="240"/>
    </location>
</feature>
<dbReference type="RefSeq" id="XP_055882432.1">
    <property type="nucleotide sequence ID" value="XM_056026457.1"/>
</dbReference>
<protein>
    <submittedName>
        <fullName evidence="3">Uncharacterized protein LOC106050866</fullName>
    </submittedName>
</protein>
<evidence type="ECO:0000313" key="3">
    <source>
        <dbReference type="RefSeq" id="XP_055882432.1"/>
    </source>
</evidence>
<organism evidence="2 3">
    <name type="scientific">Biomphalaria glabrata</name>
    <name type="common">Bloodfluke planorb</name>
    <name type="synonym">Freshwater snail</name>
    <dbReference type="NCBI Taxonomy" id="6526"/>
    <lineage>
        <taxon>Eukaryota</taxon>
        <taxon>Metazoa</taxon>
        <taxon>Spiralia</taxon>
        <taxon>Lophotrochozoa</taxon>
        <taxon>Mollusca</taxon>
        <taxon>Gastropoda</taxon>
        <taxon>Heterobranchia</taxon>
        <taxon>Euthyneura</taxon>
        <taxon>Panpulmonata</taxon>
        <taxon>Hygrophila</taxon>
        <taxon>Lymnaeoidea</taxon>
        <taxon>Planorbidae</taxon>
        <taxon>Biomphalaria</taxon>
    </lineage>
</organism>
<reference evidence="3" key="1">
    <citation type="submission" date="2025-08" db="UniProtKB">
        <authorList>
            <consortium name="RefSeq"/>
        </authorList>
    </citation>
    <scope>IDENTIFICATION</scope>
</reference>
<keyword evidence="2" id="KW-1185">Reference proteome</keyword>
<proteinExistence type="predicted"/>
<accession>A0A9W3A538</accession>
<dbReference type="OrthoDB" id="6167010at2759"/>